<dbReference type="Gene3D" id="3.40.50.12650">
    <property type="match status" value="1"/>
</dbReference>
<feature type="compositionally biased region" description="Basic and acidic residues" evidence="6">
    <location>
        <begin position="120"/>
        <end position="134"/>
    </location>
</feature>
<dbReference type="OrthoDB" id="262529at2759"/>
<evidence type="ECO:0000256" key="6">
    <source>
        <dbReference type="SAM" id="MobiDB-lite"/>
    </source>
</evidence>
<dbReference type="GO" id="GO:0006303">
    <property type="term" value="P:double-strand break repair via nonhomologous end joining"/>
    <property type="evidence" value="ECO:0007669"/>
    <property type="project" value="TreeGrafter"/>
</dbReference>
<comment type="similarity">
    <text evidence="2">Belongs to the DNA repair metallo-beta-lactamase (DRMBL) family.</text>
</comment>
<feature type="region of interest" description="Disordered" evidence="6">
    <location>
        <begin position="1"/>
        <end position="205"/>
    </location>
</feature>
<evidence type="ECO:0000256" key="4">
    <source>
        <dbReference type="ARBA" id="ARBA00023204"/>
    </source>
</evidence>
<keyword evidence="3" id="KW-0227">DNA damage</keyword>
<reference evidence="8" key="2">
    <citation type="journal article" date="2023" name="IMA Fungus">
        <title>Comparative genomic study of the Penicillium genus elucidates a diverse pangenome and 15 lateral gene transfer events.</title>
        <authorList>
            <person name="Petersen C."/>
            <person name="Sorensen T."/>
            <person name="Nielsen M.R."/>
            <person name="Sondergaard T.E."/>
            <person name="Sorensen J.L."/>
            <person name="Fitzpatrick D.A."/>
            <person name="Frisvad J.C."/>
            <person name="Nielsen K.L."/>
        </authorList>
    </citation>
    <scope>NUCLEOTIDE SEQUENCE</scope>
    <source>
        <strain evidence="8">IBT 19713</strain>
    </source>
</reference>
<feature type="region of interest" description="Disordered" evidence="6">
    <location>
        <begin position="332"/>
        <end position="390"/>
    </location>
</feature>
<keyword evidence="4" id="KW-0234">DNA repair</keyword>
<dbReference type="AlphaFoldDB" id="A0A9W9P084"/>
<dbReference type="SUPFAM" id="SSF56281">
    <property type="entry name" value="Metallo-hydrolase/oxidoreductase"/>
    <property type="match status" value="1"/>
</dbReference>
<reference evidence="8" key="1">
    <citation type="submission" date="2022-11" db="EMBL/GenBank/DDBJ databases">
        <authorList>
            <person name="Petersen C."/>
        </authorList>
    </citation>
    <scope>NUCLEOTIDE SEQUENCE</scope>
    <source>
        <strain evidence="8">IBT 19713</strain>
    </source>
</reference>
<evidence type="ECO:0000256" key="5">
    <source>
        <dbReference type="ARBA" id="ARBA00023242"/>
    </source>
</evidence>
<evidence type="ECO:0000256" key="3">
    <source>
        <dbReference type="ARBA" id="ARBA00022763"/>
    </source>
</evidence>
<proteinExistence type="inferred from homology"/>
<dbReference type="FunFam" id="3.40.50.12650:FF:000007">
    <property type="entry name" value="DNA cross-link repair 1A protein, variant"/>
    <property type="match status" value="1"/>
</dbReference>
<dbReference type="CDD" id="cd16273">
    <property type="entry name" value="SNM1A-1C-like_MBL-fold"/>
    <property type="match status" value="1"/>
</dbReference>
<feature type="compositionally biased region" description="Acidic residues" evidence="6">
    <location>
        <begin position="252"/>
        <end position="264"/>
    </location>
</feature>
<feature type="domain" description="DNA repair metallo-beta-lactamase" evidence="7">
    <location>
        <begin position="700"/>
        <end position="828"/>
    </location>
</feature>
<comment type="subcellular location">
    <subcellularLocation>
        <location evidence="1">Nucleus</location>
    </subcellularLocation>
</comment>
<dbReference type="Gene3D" id="3.60.15.10">
    <property type="entry name" value="Ribonuclease Z/Hydroxyacylglutathione hydrolase-like"/>
    <property type="match status" value="1"/>
</dbReference>
<dbReference type="Pfam" id="PF07522">
    <property type="entry name" value="DRMBL"/>
    <property type="match status" value="1"/>
</dbReference>
<comment type="caution">
    <text evidence="8">The sequence shown here is derived from an EMBL/GenBank/DDBJ whole genome shotgun (WGS) entry which is preliminary data.</text>
</comment>
<feature type="compositionally biased region" description="Polar residues" evidence="6">
    <location>
        <begin position="343"/>
        <end position="353"/>
    </location>
</feature>
<evidence type="ECO:0000313" key="8">
    <source>
        <dbReference type="EMBL" id="KAJ5233134.1"/>
    </source>
</evidence>
<feature type="region of interest" description="Disordered" evidence="6">
    <location>
        <begin position="251"/>
        <end position="271"/>
    </location>
</feature>
<dbReference type="GO" id="GO:0005634">
    <property type="term" value="C:nucleus"/>
    <property type="evidence" value="ECO:0007669"/>
    <property type="project" value="UniProtKB-SubCell"/>
</dbReference>
<name>A0A9W9P084_9EURO</name>
<dbReference type="InterPro" id="IPR036866">
    <property type="entry name" value="RibonucZ/Hydroxyglut_hydro"/>
</dbReference>
<dbReference type="RefSeq" id="XP_058331126.1">
    <property type="nucleotide sequence ID" value="XM_058475386.1"/>
</dbReference>
<evidence type="ECO:0000256" key="2">
    <source>
        <dbReference type="ARBA" id="ARBA00010304"/>
    </source>
</evidence>
<dbReference type="PANTHER" id="PTHR23240">
    <property type="entry name" value="DNA CROSS-LINK REPAIR PROTEIN PSO2/SNM1-RELATED"/>
    <property type="match status" value="1"/>
</dbReference>
<dbReference type="GeneID" id="83202689"/>
<feature type="compositionally biased region" description="Basic and acidic residues" evidence="6">
    <location>
        <begin position="83"/>
        <end position="105"/>
    </location>
</feature>
<accession>A0A9W9P084</accession>
<feature type="compositionally biased region" description="Basic and acidic residues" evidence="6">
    <location>
        <begin position="374"/>
        <end position="388"/>
    </location>
</feature>
<dbReference type="Proteomes" id="UP001150941">
    <property type="component" value="Unassembled WGS sequence"/>
</dbReference>
<sequence>MAGSYAKKASTPSKPSSINKSNSGKRNSSILSFFQKTDTPPGATTRQSRMTQFVTRSPSSGRSTPGLQRGDSSVGDPAEGLFIEDKKGLAKLGRTEDSSEKDRLRSPTPDDIWGDSDEPMELRDQRYNEQESSVKRRKVSMPESTDATEDTEPHAKPAPVKVSSGPFIDESDSEDDIEAYRELEETSPFTPAPPTQISSINGDSVRDIPAELVPPLVRGATNDDEPYEDTNFDDLEEDELIGEEFRERPWDTEDGDRLEEETVDERETPSCMDEFSEETTKCEPQVFCPVCQKELTGHGETVCRSNIFCRIDPTDFPEQDISVHVNDCLDGKQNATAMPKGSPGSSPAQTTLPSPKEPKRGLSRAELASIARPAQRDPFGDSKAEGKTGKSAFSKMMAGNAEDTAWANAAANEASSRGKQAYQRTCPFYKIIPGFSICVDAFRYGAVEGCNAYFLSHFHSDHYIGLNKSWSHGPIYCSRATGNLVRQQLRIDPKWIVDLDFETTTEVPNTGGVQVTMITANHCPGSSLFLFEKAFGSGPNARCERVLHCGDFRASPDQVRHPLLQPNPINPVTGQRRQQRIDKCYLDTTYLDPKYAFPSQENVITATAELCVRLNKEAGVAADPASSGAGGLMNKFLSSVTGSERAQGSSPAPCSGRLLVVIGTYSIGKERICIGIARALGSKIFAVPHKQRICACLEDPELSSLLTSDPHEAQVHMQTLFELRADTLADYLDSLKPHFSRVVGFRPTGWTYRAPAGRLLVNPPVPTVLRGDHWRTPFTVDSLIPQRGSTRESACYGVPYSEHSSFRELTMFCCALRIGKVIPTVNVGSQKRREEMKMWMDRWEGEKKRNGLFPVEEW</sequence>
<dbReference type="InterPro" id="IPR011084">
    <property type="entry name" value="DRMBL"/>
</dbReference>
<evidence type="ECO:0000259" key="7">
    <source>
        <dbReference type="Pfam" id="PF07522"/>
    </source>
</evidence>
<keyword evidence="9" id="KW-1185">Reference proteome</keyword>
<dbReference type="GO" id="GO:0036297">
    <property type="term" value="P:interstrand cross-link repair"/>
    <property type="evidence" value="ECO:0007669"/>
    <property type="project" value="TreeGrafter"/>
</dbReference>
<feature type="compositionally biased region" description="Polar residues" evidence="6">
    <location>
        <begin position="24"/>
        <end position="66"/>
    </location>
</feature>
<organism evidence="8 9">
    <name type="scientific">Penicillium chermesinum</name>
    <dbReference type="NCBI Taxonomy" id="63820"/>
    <lineage>
        <taxon>Eukaryota</taxon>
        <taxon>Fungi</taxon>
        <taxon>Dikarya</taxon>
        <taxon>Ascomycota</taxon>
        <taxon>Pezizomycotina</taxon>
        <taxon>Eurotiomycetes</taxon>
        <taxon>Eurotiomycetidae</taxon>
        <taxon>Eurotiales</taxon>
        <taxon>Aspergillaceae</taxon>
        <taxon>Penicillium</taxon>
    </lineage>
</organism>
<gene>
    <name evidence="8" type="ORF">N7468_006090</name>
</gene>
<dbReference type="PANTHER" id="PTHR23240:SF6">
    <property type="entry name" value="DNA CROSS-LINK REPAIR 1A PROTEIN"/>
    <property type="match status" value="1"/>
</dbReference>
<evidence type="ECO:0000256" key="1">
    <source>
        <dbReference type="ARBA" id="ARBA00004123"/>
    </source>
</evidence>
<dbReference type="EMBL" id="JAPQKS010000004">
    <property type="protein sequence ID" value="KAJ5233134.1"/>
    <property type="molecule type" value="Genomic_DNA"/>
</dbReference>
<dbReference type="FunFam" id="3.60.15.10:FF:000038">
    <property type="entry name" value="DNA cross-link repair protein pso2/snm1"/>
    <property type="match status" value="1"/>
</dbReference>
<dbReference type="GO" id="GO:0035312">
    <property type="term" value="F:5'-3' DNA exonuclease activity"/>
    <property type="evidence" value="ECO:0007669"/>
    <property type="project" value="TreeGrafter"/>
</dbReference>
<evidence type="ECO:0000313" key="9">
    <source>
        <dbReference type="Proteomes" id="UP001150941"/>
    </source>
</evidence>
<dbReference type="GO" id="GO:0003684">
    <property type="term" value="F:damaged DNA binding"/>
    <property type="evidence" value="ECO:0007669"/>
    <property type="project" value="TreeGrafter"/>
</dbReference>
<feature type="compositionally biased region" description="Low complexity" evidence="6">
    <location>
        <begin position="1"/>
        <end position="22"/>
    </location>
</feature>
<protein>
    <submittedName>
        <fullName evidence="8">DNA repair metallo-beta-lactamase</fullName>
    </submittedName>
</protein>
<keyword evidence="5" id="KW-0539">Nucleus</keyword>